<accession>A0ABW6E7M5</accession>
<organism evidence="2 3">
    <name type="scientific">Streptomyces bacillaris</name>
    <dbReference type="NCBI Taxonomy" id="68179"/>
    <lineage>
        <taxon>Bacteria</taxon>
        <taxon>Bacillati</taxon>
        <taxon>Actinomycetota</taxon>
        <taxon>Actinomycetes</taxon>
        <taxon>Kitasatosporales</taxon>
        <taxon>Streptomycetaceae</taxon>
        <taxon>Streptomyces</taxon>
    </lineage>
</organism>
<dbReference type="InterPro" id="IPR027417">
    <property type="entry name" value="P-loop_NTPase"/>
</dbReference>
<comment type="caution">
    <text evidence="2">The sequence shown here is derived from an EMBL/GenBank/DDBJ whole genome shotgun (WGS) entry which is preliminary data.</text>
</comment>
<protein>
    <submittedName>
        <fullName evidence="2">AAA family ATPase</fullName>
    </submittedName>
</protein>
<name>A0ABW6E7M5_9ACTN</name>
<dbReference type="InterPro" id="IPR002586">
    <property type="entry name" value="CobQ/CobB/MinD/ParA_Nub-bd_dom"/>
</dbReference>
<sequence length="342" mass="36730">MAAPLGTQRARTRARLTGETHAQARLNLHGPDGVPDAEHHEQAALEAAILSELHDAYDGAHHPLDGAVYGMTRVRPSRTSLVLHPADGLWEDVLDLLLPATDADLDDPAIAGIPGLRCRPLPKGQIVLYRPDTPASVLLQLPADDVAEARQWITEMSRDGDPVRTTATWTPAEREQLPAYEARLGDVMARSRVLRRLLAFRDLPAVSLIDTSGDVPSPDDFRQILAAGAEERPVNAARTGPVRTLGRPVDRALVLAVVGGHAANGRGRGGVGRTRTTVGLARALAARGLRVLVVDADPAGWVRVSFTGDIAEGVRVEHAVAHVKCLFDARGLRSLLCHHRIP</sequence>
<dbReference type="EMBL" id="JBHXPM010000080">
    <property type="protein sequence ID" value="MFD3962020.1"/>
    <property type="molecule type" value="Genomic_DNA"/>
</dbReference>
<evidence type="ECO:0000259" key="1">
    <source>
        <dbReference type="Pfam" id="PF01656"/>
    </source>
</evidence>
<dbReference type="RefSeq" id="WP_381302697.1">
    <property type="nucleotide sequence ID" value="NZ_JBHXPM010000080.1"/>
</dbReference>
<gene>
    <name evidence="2" type="ORF">ACFWR3_38790</name>
</gene>
<proteinExistence type="predicted"/>
<reference evidence="2 3" key="1">
    <citation type="submission" date="2024-09" db="EMBL/GenBank/DDBJ databases">
        <title>The Natural Products Discovery Center: Release of the First 8490 Sequenced Strains for Exploring Actinobacteria Biosynthetic Diversity.</title>
        <authorList>
            <person name="Kalkreuter E."/>
            <person name="Kautsar S.A."/>
            <person name="Yang D."/>
            <person name="Bader C.D."/>
            <person name="Teijaro C.N."/>
            <person name="Fluegel L."/>
            <person name="Davis C.M."/>
            <person name="Simpson J.R."/>
            <person name="Lauterbach L."/>
            <person name="Steele A.D."/>
            <person name="Gui C."/>
            <person name="Meng S."/>
            <person name="Li G."/>
            <person name="Viehrig K."/>
            <person name="Ye F."/>
            <person name="Su P."/>
            <person name="Kiefer A.F."/>
            <person name="Nichols A."/>
            <person name="Cepeda A.J."/>
            <person name="Yan W."/>
            <person name="Fan B."/>
            <person name="Jiang Y."/>
            <person name="Adhikari A."/>
            <person name="Zheng C.-J."/>
            <person name="Schuster L."/>
            <person name="Cowan T.M."/>
            <person name="Smanski M.J."/>
            <person name="Chevrette M.G."/>
            <person name="De Carvalho L.P.S."/>
            <person name="Shen B."/>
        </authorList>
    </citation>
    <scope>NUCLEOTIDE SEQUENCE [LARGE SCALE GENOMIC DNA]</scope>
    <source>
        <strain evidence="2 3">NPDC058584</strain>
    </source>
</reference>
<feature type="domain" description="CobQ/CobB/MinD/ParA nucleotide binding" evidence="1">
    <location>
        <begin position="267"/>
        <end position="300"/>
    </location>
</feature>
<evidence type="ECO:0000313" key="3">
    <source>
        <dbReference type="Proteomes" id="UP001598300"/>
    </source>
</evidence>
<dbReference type="Gene3D" id="3.40.50.300">
    <property type="entry name" value="P-loop containing nucleotide triphosphate hydrolases"/>
    <property type="match status" value="1"/>
</dbReference>
<evidence type="ECO:0000313" key="2">
    <source>
        <dbReference type="EMBL" id="MFD3962020.1"/>
    </source>
</evidence>
<dbReference type="SUPFAM" id="SSF52540">
    <property type="entry name" value="P-loop containing nucleoside triphosphate hydrolases"/>
    <property type="match status" value="1"/>
</dbReference>
<keyword evidence="3" id="KW-1185">Reference proteome</keyword>
<dbReference type="Pfam" id="PF01656">
    <property type="entry name" value="CbiA"/>
    <property type="match status" value="1"/>
</dbReference>
<dbReference type="Proteomes" id="UP001598300">
    <property type="component" value="Unassembled WGS sequence"/>
</dbReference>